<evidence type="ECO:0000313" key="4">
    <source>
        <dbReference type="Proteomes" id="UP000257479"/>
    </source>
</evidence>
<dbReference type="PANTHER" id="PTHR43580:SF2">
    <property type="entry name" value="CYTOKINE-LIKE NUCLEAR FACTOR N-PAC"/>
    <property type="match status" value="1"/>
</dbReference>
<comment type="caution">
    <text evidence="3">The sequence shown here is derived from an EMBL/GenBank/DDBJ whole genome shotgun (WGS) entry which is preliminary data.</text>
</comment>
<evidence type="ECO:0000259" key="1">
    <source>
        <dbReference type="Pfam" id="PF03446"/>
    </source>
</evidence>
<reference evidence="3 4" key="1">
    <citation type="journal article" date="2018" name="Nat. Biotechnol.">
        <title>A standardized bacterial taxonomy based on genome phylogeny substantially revises the tree of life.</title>
        <authorList>
            <person name="Parks D.H."/>
            <person name="Chuvochina M."/>
            <person name="Waite D.W."/>
            <person name="Rinke C."/>
            <person name="Skarshewski A."/>
            <person name="Chaumeil P.A."/>
            <person name="Hugenholtz P."/>
        </authorList>
    </citation>
    <scope>NUCLEOTIDE SEQUENCE [LARGE SCALE GENOMIC DNA]</scope>
    <source>
        <strain evidence="3">UBA9152</strain>
    </source>
</reference>
<protein>
    <submittedName>
        <fullName evidence="3">NAD(P)-dependent oxidoreductase</fullName>
    </submittedName>
</protein>
<dbReference type="GO" id="GO:0051287">
    <property type="term" value="F:NAD binding"/>
    <property type="evidence" value="ECO:0007669"/>
    <property type="project" value="InterPro"/>
</dbReference>
<accession>A0A3C1KD48</accession>
<sequence length="229" mass="23516">PSISMLADDAAADAVLTEDALGAARGHVHVNAASLSPDTADLLAARAAAAGAGYVSAPVLGRYPVAAAGQLNILAAGDPAAIETARPALASLAARIWEFGAVPRTANIVKIAVNYDLIHAMQAIGESVALVERHGVEASAFVDLLTHSLFAAPAYSIYGDVIAQRRYSPPGFHMSLGFKDLRLAEAAAASVGLEMPTAAALHGVFERAIADPSLRDLDWSAIAEVTRSA</sequence>
<feature type="domain" description="6-phosphogluconate dehydrogenase NADP-binding" evidence="1">
    <location>
        <begin position="3"/>
        <end position="97"/>
    </location>
</feature>
<dbReference type="Gene3D" id="3.40.50.720">
    <property type="entry name" value="NAD(P)-binding Rossmann-like Domain"/>
    <property type="match status" value="1"/>
</dbReference>
<dbReference type="EMBL" id="DMNG01000144">
    <property type="protein sequence ID" value="HAN24591.1"/>
    <property type="molecule type" value="Genomic_DNA"/>
</dbReference>
<dbReference type="AlphaFoldDB" id="A0A3C1KD48"/>
<proteinExistence type="predicted"/>
<dbReference type="Pfam" id="PF03446">
    <property type="entry name" value="NAD_binding_2"/>
    <property type="match status" value="1"/>
</dbReference>
<dbReference type="InterPro" id="IPR029154">
    <property type="entry name" value="HIBADH-like_NADP-bd"/>
</dbReference>
<dbReference type="InterPro" id="IPR013328">
    <property type="entry name" value="6PGD_dom2"/>
</dbReference>
<dbReference type="InterPro" id="IPR006115">
    <property type="entry name" value="6PGDH_NADP-bd"/>
</dbReference>
<dbReference type="Proteomes" id="UP000257479">
    <property type="component" value="Unassembled WGS sequence"/>
</dbReference>
<name>A0A3C1KD48_9MICO</name>
<dbReference type="PANTHER" id="PTHR43580">
    <property type="entry name" value="OXIDOREDUCTASE GLYR1-RELATED"/>
    <property type="match status" value="1"/>
</dbReference>
<feature type="non-terminal residue" evidence="3">
    <location>
        <position position="1"/>
    </location>
</feature>
<organism evidence="3 4">
    <name type="scientific">Microbacterium ginsengisoli</name>
    <dbReference type="NCBI Taxonomy" id="400772"/>
    <lineage>
        <taxon>Bacteria</taxon>
        <taxon>Bacillati</taxon>
        <taxon>Actinomycetota</taxon>
        <taxon>Actinomycetes</taxon>
        <taxon>Micrococcales</taxon>
        <taxon>Microbacteriaceae</taxon>
        <taxon>Microbacterium</taxon>
    </lineage>
</organism>
<dbReference type="SUPFAM" id="SSF48179">
    <property type="entry name" value="6-phosphogluconate dehydrogenase C-terminal domain-like"/>
    <property type="match status" value="1"/>
</dbReference>
<dbReference type="InterPro" id="IPR008927">
    <property type="entry name" value="6-PGluconate_DH-like_C_sf"/>
</dbReference>
<dbReference type="SUPFAM" id="SSF51735">
    <property type="entry name" value="NAD(P)-binding Rossmann-fold domains"/>
    <property type="match status" value="1"/>
</dbReference>
<dbReference type="GO" id="GO:0050661">
    <property type="term" value="F:NADP binding"/>
    <property type="evidence" value="ECO:0007669"/>
    <property type="project" value="InterPro"/>
</dbReference>
<evidence type="ECO:0000313" key="3">
    <source>
        <dbReference type="EMBL" id="HAN24591.1"/>
    </source>
</evidence>
<evidence type="ECO:0000259" key="2">
    <source>
        <dbReference type="Pfam" id="PF14833"/>
    </source>
</evidence>
<dbReference type="InterPro" id="IPR036291">
    <property type="entry name" value="NAD(P)-bd_dom_sf"/>
</dbReference>
<dbReference type="Pfam" id="PF14833">
    <property type="entry name" value="NAD_binding_11"/>
    <property type="match status" value="1"/>
</dbReference>
<dbReference type="Gene3D" id="1.10.1040.10">
    <property type="entry name" value="N-(1-d-carboxylethyl)-l-norvaline Dehydrogenase, domain 2"/>
    <property type="match status" value="1"/>
</dbReference>
<gene>
    <name evidence="3" type="ORF">DCP95_08470</name>
</gene>
<feature type="domain" description="3-hydroxyisobutyrate dehydrogenase-like NAD-binding" evidence="2">
    <location>
        <begin position="106"/>
        <end position="225"/>
    </location>
</feature>
<dbReference type="InterPro" id="IPR051265">
    <property type="entry name" value="HIBADH-related_NP60_sf"/>
</dbReference>